<sequence>MECPNIANNCRACQDLIQKESQIFIFTSLKLPDIFRETTSLNIDENDELPNVLCRTCYDRLLDAYNFRKMCSAAVVQFHKILSMDAREEKYIPPKDVTESLMSTTSDAADTDPTPMDTNGSPDRDVSFTDMISIDDGLPGGIKTEPDDEVLKKRRTSPKKSKDKKGSKEVKNDPPKEVPNEEDKTITNQFTESKTPQKGKRKNKDVKVSISKFKSLVNIHTNEKIWLCDSCPYKSNLRQCITRHAKLVHQGIKEYQCHICNKSFGDSSSLTFHIRLHTGERPYACDKCNKKFIRFTQLKTHMNIHTGERVFLCEFCPYKSIHKVQLDRHVKVVHLGLKNFHCSHCQGAFGTKIALKIHMRTHTGEKPFACSECQMKFSQKISLETHPKHLNKFPISIPNP</sequence>
<evidence type="ECO:0000313" key="8">
    <source>
        <dbReference type="EnsemblMetazoa" id="PPAI010720-PA"/>
    </source>
</evidence>
<evidence type="ECO:0000256" key="7">
    <source>
        <dbReference type="SAM" id="MobiDB-lite"/>
    </source>
</evidence>
<keyword evidence="4" id="KW-0863">Zinc-finger</keyword>
<evidence type="ECO:0000256" key="5">
    <source>
        <dbReference type="ARBA" id="ARBA00022833"/>
    </source>
</evidence>
<dbReference type="SUPFAM" id="SSF57667">
    <property type="entry name" value="beta-beta-alpha zinc fingers"/>
    <property type="match status" value="3"/>
</dbReference>
<dbReference type="PROSITE" id="PS00028">
    <property type="entry name" value="ZINC_FINGER_C2H2_1"/>
    <property type="match status" value="3"/>
</dbReference>
<dbReference type="PANTHER" id="PTHR24394">
    <property type="entry name" value="ZINC FINGER PROTEIN"/>
    <property type="match status" value="1"/>
</dbReference>
<keyword evidence="2" id="KW-0479">Metal-binding</keyword>
<evidence type="ECO:0008006" key="10">
    <source>
        <dbReference type="Google" id="ProtNLM"/>
    </source>
</evidence>
<dbReference type="GO" id="GO:0005634">
    <property type="term" value="C:nucleus"/>
    <property type="evidence" value="ECO:0007669"/>
    <property type="project" value="UniProtKB-SubCell"/>
</dbReference>
<dbReference type="EMBL" id="AJVK01008539">
    <property type="status" value="NOT_ANNOTATED_CDS"/>
    <property type="molecule type" value="Genomic_DNA"/>
</dbReference>
<dbReference type="FunFam" id="3.30.160.60:FF:000446">
    <property type="entry name" value="Zinc finger protein"/>
    <property type="match status" value="1"/>
</dbReference>
<dbReference type="FunFam" id="3.30.160.60:FF:000145">
    <property type="entry name" value="Zinc finger protein 574"/>
    <property type="match status" value="1"/>
</dbReference>
<dbReference type="PROSITE" id="PS50157">
    <property type="entry name" value="ZINC_FINGER_C2H2_2"/>
    <property type="match status" value="5"/>
</dbReference>
<dbReference type="FunFam" id="3.30.160.60:FF:000912">
    <property type="entry name" value="Zinc finger protein 660"/>
    <property type="match status" value="1"/>
</dbReference>
<dbReference type="PANTHER" id="PTHR24394:SF29">
    <property type="entry name" value="MYONEURIN"/>
    <property type="match status" value="1"/>
</dbReference>
<dbReference type="EnsemblMetazoa" id="PPAI010720-RA">
    <property type="protein sequence ID" value="PPAI010720-PA"/>
    <property type="gene ID" value="PPAI010720"/>
</dbReference>
<evidence type="ECO:0000256" key="2">
    <source>
        <dbReference type="ARBA" id="ARBA00022723"/>
    </source>
</evidence>
<dbReference type="SMART" id="SM00868">
    <property type="entry name" value="zf-AD"/>
    <property type="match status" value="1"/>
</dbReference>
<comment type="subcellular location">
    <subcellularLocation>
        <location evidence="1">Nucleus</location>
    </subcellularLocation>
</comment>
<proteinExistence type="predicted"/>
<dbReference type="Gene3D" id="3.30.160.60">
    <property type="entry name" value="Classic Zinc Finger"/>
    <property type="match status" value="4"/>
</dbReference>
<dbReference type="Pfam" id="PF07776">
    <property type="entry name" value="zf-AD"/>
    <property type="match status" value="1"/>
</dbReference>
<keyword evidence="6" id="KW-0539">Nucleus</keyword>
<keyword evidence="3" id="KW-0677">Repeat</keyword>
<organism evidence="8 9">
    <name type="scientific">Phlebotomus papatasi</name>
    <name type="common">Sandfly</name>
    <dbReference type="NCBI Taxonomy" id="29031"/>
    <lineage>
        <taxon>Eukaryota</taxon>
        <taxon>Metazoa</taxon>
        <taxon>Ecdysozoa</taxon>
        <taxon>Arthropoda</taxon>
        <taxon>Hexapoda</taxon>
        <taxon>Insecta</taxon>
        <taxon>Pterygota</taxon>
        <taxon>Neoptera</taxon>
        <taxon>Endopterygota</taxon>
        <taxon>Diptera</taxon>
        <taxon>Nematocera</taxon>
        <taxon>Psychodoidea</taxon>
        <taxon>Psychodidae</taxon>
        <taxon>Phlebotomus</taxon>
        <taxon>Phlebotomus</taxon>
    </lineage>
</organism>
<dbReference type="Gene3D" id="3.40.1800.20">
    <property type="match status" value="1"/>
</dbReference>
<dbReference type="Pfam" id="PF00096">
    <property type="entry name" value="zf-C2H2"/>
    <property type="match status" value="3"/>
</dbReference>
<name>A0A1B0DQC9_PHLPP</name>
<feature type="compositionally biased region" description="Polar residues" evidence="7">
    <location>
        <begin position="186"/>
        <end position="196"/>
    </location>
</feature>
<evidence type="ECO:0000256" key="6">
    <source>
        <dbReference type="ARBA" id="ARBA00023242"/>
    </source>
</evidence>
<feature type="compositionally biased region" description="Low complexity" evidence="7">
    <location>
        <begin position="102"/>
        <end position="118"/>
    </location>
</feature>
<dbReference type="FunFam" id="3.30.160.60:FF:000744">
    <property type="entry name" value="zinc finger E-box-binding homeobox 1"/>
    <property type="match status" value="1"/>
</dbReference>
<reference evidence="8" key="1">
    <citation type="submission" date="2022-08" db="UniProtKB">
        <authorList>
            <consortium name="EnsemblMetazoa"/>
        </authorList>
    </citation>
    <scope>IDENTIFICATION</scope>
    <source>
        <strain evidence="8">Israel</strain>
    </source>
</reference>
<keyword evidence="9" id="KW-1185">Reference proteome</keyword>
<dbReference type="InterPro" id="IPR036236">
    <property type="entry name" value="Znf_C2H2_sf"/>
</dbReference>
<evidence type="ECO:0000313" key="9">
    <source>
        <dbReference type="Proteomes" id="UP000092462"/>
    </source>
</evidence>
<dbReference type="PROSITE" id="PS51915">
    <property type="entry name" value="ZAD"/>
    <property type="match status" value="1"/>
</dbReference>
<evidence type="ECO:0000256" key="3">
    <source>
        <dbReference type="ARBA" id="ARBA00022737"/>
    </source>
</evidence>
<feature type="compositionally biased region" description="Basic and acidic residues" evidence="7">
    <location>
        <begin position="164"/>
        <end position="185"/>
    </location>
</feature>
<evidence type="ECO:0000256" key="1">
    <source>
        <dbReference type="ARBA" id="ARBA00004123"/>
    </source>
</evidence>
<dbReference type="VEuPathDB" id="VectorBase:PPAPM1_001251"/>
<feature type="compositionally biased region" description="Basic residues" evidence="7">
    <location>
        <begin position="152"/>
        <end position="163"/>
    </location>
</feature>
<dbReference type="GO" id="GO:0000981">
    <property type="term" value="F:DNA-binding transcription factor activity, RNA polymerase II-specific"/>
    <property type="evidence" value="ECO:0007669"/>
    <property type="project" value="TreeGrafter"/>
</dbReference>
<dbReference type="SMART" id="SM00355">
    <property type="entry name" value="ZnF_C2H2"/>
    <property type="match status" value="6"/>
</dbReference>
<dbReference type="GO" id="GO:0008270">
    <property type="term" value="F:zinc ion binding"/>
    <property type="evidence" value="ECO:0007669"/>
    <property type="project" value="UniProtKB-UniRule"/>
</dbReference>
<protein>
    <recommendedName>
        <fullName evidence="10">Protein krueppel</fullName>
    </recommendedName>
</protein>
<evidence type="ECO:0000256" key="4">
    <source>
        <dbReference type="ARBA" id="ARBA00022771"/>
    </source>
</evidence>
<keyword evidence="5" id="KW-0862">Zinc</keyword>
<dbReference type="SUPFAM" id="SSF57716">
    <property type="entry name" value="Glucocorticoid receptor-like (DNA-binding domain)"/>
    <property type="match status" value="1"/>
</dbReference>
<dbReference type="InterPro" id="IPR012934">
    <property type="entry name" value="Znf_AD"/>
</dbReference>
<dbReference type="InterPro" id="IPR013087">
    <property type="entry name" value="Znf_C2H2_type"/>
</dbReference>
<dbReference type="VEuPathDB" id="VectorBase:PPAI010720"/>
<accession>A0A1B0DQC9</accession>
<dbReference type="AlphaFoldDB" id="A0A1B0DQC9"/>
<dbReference type="Proteomes" id="UP000092462">
    <property type="component" value="Unassembled WGS sequence"/>
</dbReference>
<feature type="region of interest" description="Disordered" evidence="7">
    <location>
        <begin position="93"/>
        <end position="205"/>
    </location>
</feature>